<name>A0A5J4QR95_9ZZZZ</name>
<proteinExistence type="predicted"/>
<accession>A0A5J4QR95</accession>
<keyword evidence="4" id="KW-0998">Cell outer membrane</keyword>
<keyword evidence="3" id="KW-0472">Membrane</keyword>
<dbReference type="SUPFAM" id="SSF48452">
    <property type="entry name" value="TPR-like"/>
    <property type="match status" value="1"/>
</dbReference>
<dbReference type="GO" id="GO:0009279">
    <property type="term" value="C:cell outer membrane"/>
    <property type="evidence" value="ECO:0007669"/>
    <property type="project" value="UniProtKB-SubCell"/>
</dbReference>
<evidence type="ECO:0000259" key="5">
    <source>
        <dbReference type="Pfam" id="PF07980"/>
    </source>
</evidence>
<feature type="domain" description="SusD-like N-terminal" evidence="6">
    <location>
        <begin position="58"/>
        <end position="217"/>
    </location>
</feature>
<dbReference type="Pfam" id="PF07980">
    <property type="entry name" value="SusD_RagB"/>
    <property type="match status" value="1"/>
</dbReference>
<dbReference type="PROSITE" id="PS51257">
    <property type="entry name" value="PROKAR_LIPOPROTEIN"/>
    <property type="match status" value="1"/>
</dbReference>
<comment type="subcellular location">
    <subcellularLocation>
        <location evidence="1">Cell outer membrane</location>
    </subcellularLocation>
</comment>
<evidence type="ECO:0000256" key="2">
    <source>
        <dbReference type="ARBA" id="ARBA00022729"/>
    </source>
</evidence>
<reference evidence="7" key="1">
    <citation type="submission" date="2019-03" db="EMBL/GenBank/DDBJ databases">
        <title>Single cell metagenomics reveals metabolic interactions within the superorganism composed of flagellate Streblomastix strix and complex community of Bacteroidetes bacteria on its surface.</title>
        <authorList>
            <person name="Treitli S.C."/>
            <person name="Kolisko M."/>
            <person name="Husnik F."/>
            <person name="Keeling P."/>
            <person name="Hampl V."/>
        </authorList>
    </citation>
    <scope>NUCLEOTIDE SEQUENCE</scope>
    <source>
        <strain evidence="7">STM</strain>
    </source>
</reference>
<dbReference type="EMBL" id="SNRY01002762">
    <property type="protein sequence ID" value="KAA6323628.1"/>
    <property type="molecule type" value="Genomic_DNA"/>
</dbReference>
<dbReference type="AlphaFoldDB" id="A0A5J4QR95"/>
<evidence type="ECO:0000313" key="7">
    <source>
        <dbReference type="EMBL" id="KAA6323628.1"/>
    </source>
</evidence>
<evidence type="ECO:0000256" key="4">
    <source>
        <dbReference type="ARBA" id="ARBA00023237"/>
    </source>
</evidence>
<dbReference type="Pfam" id="PF14322">
    <property type="entry name" value="SusD-like_3"/>
    <property type="match status" value="1"/>
</dbReference>
<dbReference type="InterPro" id="IPR033985">
    <property type="entry name" value="SusD-like_N"/>
</dbReference>
<sequence length="548" mass="62508">MNKLTKRLIYCLTQVLVIGFFTSCNLDEELNSVYGVDNGYVTVENAQEGVNGIYRYLNTGTHPSTFYLNDMSTDACYKSGLDYEIMNDNNLAGNVDVARVYNGNWQMIGCANSAIDNINLMDDSRFTDNKKQELLAEAHFMRAFAYYQLTNIFYRVPLITNGFYDAAANPALATIEELDNQIERDLLIAANALPKSWENKEGGRPTVGAAYGYLMRLHMRKAGYLREKGQDATTNWKAALNYTDNVIGTGEYSLRPAIMDVFDPRSEASLDINEIIFAVRSSENIPSGSSDVALYFTPWYYNYGWDIFSIPLELYWKFDSADERFSKLMVGEYPDVYDPDKLYKVPASIDETGTLNDETGNPIVVELAQAYTDKYIYTNAGTYNYNTPNNLPLLRYADVLLCKAEILNELNGVNQQSIDLVNEIRKRAFGNTDHAISGFVTKEDLRNAICDERLFELNNEGVRRIDLIRMGLWKDRLDKYMDAIQAKVEKKERNMGVASGSLSAEWSVYPKFSTNPLKKYDRRRYYPIPKVYTSKSPDLLNNRNFTEE</sequence>
<organism evidence="7">
    <name type="scientific">termite gut metagenome</name>
    <dbReference type="NCBI Taxonomy" id="433724"/>
    <lineage>
        <taxon>unclassified sequences</taxon>
        <taxon>metagenomes</taxon>
        <taxon>organismal metagenomes</taxon>
    </lineage>
</organism>
<gene>
    <name evidence="7" type="ORF">EZS27_026951</name>
</gene>
<protein>
    <recommendedName>
        <fullName evidence="8">RagB/SusD family nutrient uptake outer membrane protein</fullName>
    </recommendedName>
</protein>
<evidence type="ECO:0000256" key="3">
    <source>
        <dbReference type="ARBA" id="ARBA00023136"/>
    </source>
</evidence>
<evidence type="ECO:0000259" key="6">
    <source>
        <dbReference type="Pfam" id="PF14322"/>
    </source>
</evidence>
<evidence type="ECO:0000256" key="1">
    <source>
        <dbReference type="ARBA" id="ARBA00004442"/>
    </source>
</evidence>
<evidence type="ECO:0008006" key="8">
    <source>
        <dbReference type="Google" id="ProtNLM"/>
    </source>
</evidence>
<feature type="domain" description="RagB/SusD" evidence="5">
    <location>
        <begin position="313"/>
        <end position="543"/>
    </location>
</feature>
<dbReference type="InterPro" id="IPR011990">
    <property type="entry name" value="TPR-like_helical_dom_sf"/>
</dbReference>
<comment type="caution">
    <text evidence="7">The sequence shown here is derived from an EMBL/GenBank/DDBJ whole genome shotgun (WGS) entry which is preliminary data.</text>
</comment>
<dbReference type="InterPro" id="IPR012944">
    <property type="entry name" value="SusD_RagB_dom"/>
</dbReference>
<keyword evidence="2" id="KW-0732">Signal</keyword>
<dbReference type="Gene3D" id="1.25.40.390">
    <property type="match status" value="1"/>
</dbReference>